<dbReference type="InterPro" id="IPR010141">
    <property type="entry name" value="FGAM_synthase"/>
</dbReference>
<keyword evidence="6" id="KW-0460">Magnesium</keyword>
<dbReference type="InterPro" id="IPR041609">
    <property type="entry name" value="PurL_linker"/>
</dbReference>
<keyword evidence="3" id="KW-0547">Nucleotide-binding</keyword>
<name>A0AAU7V656_9ACTO</name>
<evidence type="ECO:0000256" key="4">
    <source>
        <dbReference type="ARBA" id="ARBA00022755"/>
    </source>
</evidence>
<dbReference type="CDD" id="cd02203">
    <property type="entry name" value="PurL_repeat1"/>
    <property type="match status" value="1"/>
</dbReference>
<dbReference type="Pfam" id="PF13507">
    <property type="entry name" value="GATase_5"/>
    <property type="match status" value="1"/>
</dbReference>
<dbReference type="SUPFAM" id="SSF55326">
    <property type="entry name" value="PurM N-terminal domain-like"/>
    <property type="match status" value="2"/>
</dbReference>
<dbReference type="Gene3D" id="3.40.50.880">
    <property type="match status" value="1"/>
</dbReference>
<dbReference type="PANTHER" id="PTHR10099:SF1">
    <property type="entry name" value="PHOSPHORIBOSYLFORMYLGLYCINAMIDINE SYNTHASE"/>
    <property type="match status" value="1"/>
</dbReference>
<proteinExistence type="predicted"/>
<dbReference type="SMART" id="SM01211">
    <property type="entry name" value="GATase_5"/>
    <property type="match status" value="1"/>
</dbReference>
<dbReference type="KEGG" id="sapp:SAC06_07880"/>
<keyword evidence="1 10" id="KW-0436">Ligase</keyword>
<dbReference type="InterPro" id="IPR010918">
    <property type="entry name" value="PurM-like_C_dom"/>
</dbReference>
<dbReference type="Pfam" id="PF18072">
    <property type="entry name" value="FGAR-AT_linker"/>
    <property type="match status" value="1"/>
</dbReference>
<dbReference type="InterPro" id="IPR029062">
    <property type="entry name" value="Class_I_gatase-like"/>
</dbReference>
<evidence type="ECO:0000256" key="5">
    <source>
        <dbReference type="ARBA" id="ARBA00022840"/>
    </source>
</evidence>
<evidence type="ECO:0000256" key="1">
    <source>
        <dbReference type="ARBA" id="ARBA00022598"/>
    </source>
</evidence>
<dbReference type="CDD" id="cd02204">
    <property type="entry name" value="PurL_repeat2"/>
    <property type="match status" value="1"/>
</dbReference>
<dbReference type="Gene3D" id="3.90.650.10">
    <property type="entry name" value="PurM-like C-terminal domain"/>
    <property type="match status" value="1"/>
</dbReference>
<dbReference type="InterPro" id="IPR036921">
    <property type="entry name" value="PurM-like_N_sf"/>
</dbReference>
<evidence type="ECO:0000313" key="10">
    <source>
        <dbReference type="EMBL" id="XBW07555.1"/>
    </source>
</evidence>
<dbReference type="AlphaFoldDB" id="A0AAU7V656"/>
<dbReference type="GO" id="GO:0006164">
    <property type="term" value="P:purine nucleotide biosynthetic process"/>
    <property type="evidence" value="ECO:0007669"/>
    <property type="project" value="UniProtKB-KW"/>
</dbReference>
<dbReference type="InterPro" id="IPR016188">
    <property type="entry name" value="PurM-like_N"/>
</dbReference>
<evidence type="ECO:0000259" key="8">
    <source>
        <dbReference type="Pfam" id="PF02769"/>
    </source>
</evidence>
<evidence type="ECO:0000259" key="9">
    <source>
        <dbReference type="Pfam" id="PF18072"/>
    </source>
</evidence>
<feature type="domain" description="PurM-like C-terminal" evidence="8">
    <location>
        <begin position="420"/>
        <end position="570"/>
    </location>
</feature>
<evidence type="ECO:0000256" key="6">
    <source>
        <dbReference type="ARBA" id="ARBA00022842"/>
    </source>
</evidence>
<feature type="domain" description="PurM-like N-terminal" evidence="7">
    <location>
        <begin position="656"/>
        <end position="757"/>
    </location>
</feature>
<dbReference type="InterPro" id="IPR036676">
    <property type="entry name" value="PurM-like_C_sf"/>
</dbReference>
<dbReference type="Pfam" id="PF02769">
    <property type="entry name" value="AIRS_C"/>
    <property type="match status" value="1"/>
</dbReference>
<dbReference type="EMBL" id="CP138335">
    <property type="protein sequence ID" value="XBW07555.1"/>
    <property type="molecule type" value="Genomic_DNA"/>
</dbReference>
<evidence type="ECO:0000256" key="2">
    <source>
        <dbReference type="ARBA" id="ARBA00022723"/>
    </source>
</evidence>
<dbReference type="PANTHER" id="PTHR10099">
    <property type="entry name" value="PHOSPHORIBOSYLFORMYLGLYCINAMIDINE SYNTHASE"/>
    <property type="match status" value="1"/>
</dbReference>
<dbReference type="GO" id="GO:0005524">
    <property type="term" value="F:ATP binding"/>
    <property type="evidence" value="ECO:0007669"/>
    <property type="project" value="UniProtKB-KW"/>
</dbReference>
<evidence type="ECO:0000259" key="7">
    <source>
        <dbReference type="Pfam" id="PF00586"/>
    </source>
</evidence>
<keyword evidence="2" id="KW-0479">Metal-binding</keyword>
<dbReference type="EC" id="6.3.5.3" evidence="10"/>
<sequence>MISRLYVEKRAPFASEAARVLRDAKTLLGIEGLTEVRLLQRYDVQGLSEAEFATAVTTVFSEPPVDRVLTELPAADFAFGVQFLPGQFDQRADSAESCLQLQNQGERPRVHSAQIYLLTGQLSPAELTRLKDYLINPVDSQEIDPTLPPSFTQEAPNPNPTPEVPLDNLAQLHADLGLAMDLDDLELTRSYFESEGRAPTLAELRVIDTYWSDHCRHTTFLTELTELQFEDPRAQETFAEYQRLRAELGRTKPITLMDLGTIAARYLKPVNLDESEEINACTVRVTANVDGHEEPWLLLFKNETHNHPTEIEPFGGAATCIGGAIRDPLSGRAFVYQAMRVTGAGDPRLPLDQTLPGKLPQRQIVNEAADGYSSYGNQIGLATGQVTEVYHPGYVAKRMEVGAVVGAAPAANVVRERPAPGDLVVLLGGKTGRDGCGGATGSSKTHTTESITESGAEVQKGNAPEERKIQRLFRDPAATRLIKRCNDFGAGGVSVAIGELAPGLRIDLDRVPVKYQGLTGTELAISESQERMAVVLAPADVDRFLALAAGENLEATVVAEVTEEPRLVMVHRGQEIINLSRAFLDTNGAPKEADATVTAPDAYQFPFSNWDELARDLNIASQRGLVERFDATVGAASVLMPLGGRRQLTPTQAMAALLPTRTTTASVMSFGFNPAILAADPYAGAYLAVVESLAKLVATGAGLEQAYLTFQEYFPRLFDVPARWGLPVSALLGALRAQVELGVAAVGGKDSMSGTFENLDVPPTLVSFAVTVAEAAELISPEFKQAGSTVVLLSPELGPDGLPQADSLRQIWDQALTAIRSGQVLSAWTPGQGGVAEGLLKMAVGNRIGVTLEADAPVFSYRYGALVLELAPGAELAGAQVLGQTTSDYLLHKGSTRYDLAELEAAWTETLAEVFPISAPVATDQPCPVVTSSTPTTKPASNRTAKPKFLIPVFPGTNSEYDTARAVEEAGGEAELFVVQNLTAADIARSSSEFARSLSTSQVLLIPGGFSGGDEPDGSAKFITSFLRNPEISAELTALLDRREGLVGGICNGFQALIKLGLVPYGKIVEPTADSPTLTHNLIGRHQSRLVRTRIASTLSPWLSEVAVGDVVSVAISHGEGRLVASEEELARLGELGQIATQYVDQAGQPTMDVDFNPAGSMWAIEALTSPDGRVIGKMGHAERIGPHLYRNVPGQFELGMFRSAVKYFAD</sequence>
<dbReference type="Gene3D" id="3.30.1330.10">
    <property type="entry name" value="PurM-like, N-terminal domain"/>
    <property type="match status" value="2"/>
</dbReference>
<dbReference type="GO" id="GO:0004642">
    <property type="term" value="F:phosphoribosylformylglycinamidine synthase activity"/>
    <property type="evidence" value="ECO:0007669"/>
    <property type="project" value="UniProtKB-EC"/>
</dbReference>
<evidence type="ECO:0000256" key="3">
    <source>
        <dbReference type="ARBA" id="ARBA00022741"/>
    </source>
</evidence>
<dbReference type="SUPFAM" id="SSF52317">
    <property type="entry name" value="Class I glutamine amidotransferase-like"/>
    <property type="match status" value="1"/>
</dbReference>
<dbReference type="NCBIfam" id="TIGR01857">
    <property type="entry name" value="FGAM-synthase"/>
    <property type="match status" value="1"/>
</dbReference>
<feature type="domain" description="Phosphoribosylformylglycinamidine synthase linker" evidence="9">
    <location>
        <begin position="170"/>
        <end position="217"/>
    </location>
</feature>
<dbReference type="RefSeq" id="WP_350257760.1">
    <property type="nucleotide sequence ID" value="NZ_CP138335.1"/>
</dbReference>
<dbReference type="GO" id="GO:0046872">
    <property type="term" value="F:metal ion binding"/>
    <property type="evidence" value="ECO:0007669"/>
    <property type="project" value="UniProtKB-KW"/>
</dbReference>
<protein>
    <submittedName>
        <fullName evidence="10">Phosphoribosylformylglycinamidine synthase</fullName>
        <ecNumber evidence="10">6.3.5.3</ecNumber>
    </submittedName>
</protein>
<dbReference type="SUPFAM" id="SSF56042">
    <property type="entry name" value="PurM C-terminal domain-like"/>
    <property type="match status" value="2"/>
</dbReference>
<accession>A0AAU7V656</accession>
<reference evidence="10" key="1">
    <citation type="submission" date="2023-11" db="EMBL/GenBank/DDBJ databases">
        <title>Scrofimicrobium hongkongense sp. nov., isolated from a patient with peritonitis.</title>
        <authorList>
            <person name="Lao H.Y."/>
            <person name="Wong A.Y.P."/>
            <person name="Ng T.L."/>
            <person name="Wong R.Y.L."/>
            <person name="Yau M.C.Y."/>
            <person name="Lam J.Y.W."/>
            <person name="Siu G.K.H."/>
        </authorList>
    </citation>
    <scope>NUCLEOTIDE SEQUENCE</scope>
    <source>
        <strain evidence="10">R131</strain>
    </source>
</reference>
<keyword evidence="5" id="KW-0067">ATP-binding</keyword>
<organism evidence="10">
    <name type="scientific">Scrofimicrobium appendicitidis</name>
    <dbReference type="NCBI Taxonomy" id="3079930"/>
    <lineage>
        <taxon>Bacteria</taxon>
        <taxon>Bacillati</taxon>
        <taxon>Actinomycetota</taxon>
        <taxon>Actinomycetes</taxon>
        <taxon>Actinomycetales</taxon>
        <taxon>Actinomycetaceae</taxon>
        <taxon>Scrofimicrobium</taxon>
    </lineage>
</organism>
<gene>
    <name evidence="10" type="ORF">SAC06_07880</name>
</gene>
<dbReference type="Pfam" id="PF00586">
    <property type="entry name" value="AIRS"/>
    <property type="match status" value="1"/>
</dbReference>
<keyword evidence="4" id="KW-0658">Purine biosynthesis</keyword>
<dbReference type="FunFam" id="3.30.1330.10:FF:000013">
    <property type="entry name" value="Phosphoribosylformylglycinamidine synthase"/>
    <property type="match status" value="1"/>
</dbReference>
<dbReference type="GO" id="GO:0005737">
    <property type="term" value="C:cytoplasm"/>
    <property type="evidence" value="ECO:0007669"/>
    <property type="project" value="TreeGrafter"/>
</dbReference>